<dbReference type="KEGG" id="scm:SCHCO_02695476"/>
<keyword evidence="3" id="KW-1185">Reference proteome</keyword>
<dbReference type="OrthoDB" id="3242721at2759"/>
<name>D8PVT0_SCHCM</name>
<evidence type="ECO:0000256" key="1">
    <source>
        <dbReference type="SAM" id="MobiDB-lite"/>
    </source>
</evidence>
<organism evidence="3">
    <name type="scientific">Schizophyllum commune (strain H4-8 / FGSC 9210)</name>
    <name type="common">Split gill fungus</name>
    <dbReference type="NCBI Taxonomy" id="578458"/>
    <lineage>
        <taxon>Eukaryota</taxon>
        <taxon>Fungi</taxon>
        <taxon>Dikarya</taxon>
        <taxon>Basidiomycota</taxon>
        <taxon>Agaricomycotina</taxon>
        <taxon>Agaricomycetes</taxon>
        <taxon>Agaricomycetidae</taxon>
        <taxon>Agaricales</taxon>
        <taxon>Schizophyllaceae</taxon>
        <taxon>Schizophyllum</taxon>
    </lineage>
</organism>
<reference evidence="2 3" key="1">
    <citation type="journal article" date="2010" name="Nat. Biotechnol.">
        <title>Genome sequence of the model mushroom Schizophyllum commune.</title>
        <authorList>
            <person name="Ohm R.A."/>
            <person name="de Jong J.F."/>
            <person name="Lugones L.G."/>
            <person name="Aerts A."/>
            <person name="Kothe E."/>
            <person name="Stajich J.E."/>
            <person name="de Vries R.P."/>
            <person name="Record E."/>
            <person name="Levasseur A."/>
            <person name="Baker S.E."/>
            <person name="Bartholomew K.A."/>
            <person name="Coutinho P.M."/>
            <person name="Erdmann S."/>
            <person name="Fowler T.J."/>
            <person name="Gathman A.C."/>
            <person name="Lombard V."/>
            <person name="Henrissat B."/>
            <person name="Knabe N."/>
            <person name="Kuees U."/>
            <person name="Lilly W.W."/>
            <person name="Lindquist E."/>
            <person name="Lucas S."/>
            <person name="Magnuson J.K."/>
            <person name="Piumi F."/>
            <person name="Raudaskoski M."/>
            <person name="Salamov A."/>
            <person name="Schmutz J."/>
            <person name="Schwarze F.W.M.R."/>
            <person name="vanKuyk P.A."/>
            <person name="Horton J.S."/>
            <person name="Grigoriev I.V."/>
            <person name="Woesten H.A.B."/>
        </authorList>
    </citation>
    <scope>NUCLEOTIDE SEQUENCE [LARGE SCALE GENOMIC DNA]</scope>
    <source>
        <strain evidence="3">H4-8 / FGSC 9210</strain>
    </source>
</reference>
<dbReference type="InParanoid" id="D8PVT0"/>
<sequence>MNTILATTEMSPVLVAPRPVRLAGAQTNWFAKSSPSSRLLAATDGTERTRAASSSADTESEMLDASSDRAPSRASRSPLPSEAMEEFLSILKPHFFNPPSSPVRTWRPQAFHARSPSFAKSIELVQSVAPEESEMMRAVQRSRGAFTPSPAHTDSASPDEPRRWYPSVLSSPVSRLQTRNPFSRHYADVSPSPSAALSPAAVPLPPITPEEMLEI</sequence>
<dbReference type="RefSeq" id="XP_003035817.1">
    <property type="nucleotide sequence ID" value="XM_003035771.1"/>
</dbReference>
<dbReference type="AlphaFoldDB" id="D8PVT0"/>
<evidence type="ECO:0000313" key="3">
    <source>
        <dbReference type="Proteomes" id="UP000007431"/>
    </source>
</evidence>
<dbReference type="HOGENOM" id="CLU_113386_0_0_1"/>
<dbReference type="Proteomes" id="UP000007431">
    <property type="component" value="Unassembled WGS sequence"/>
</dbReference>
<feature type="compositionally biased region" description="Low complexity" evidence="1">
    <location>
        <begin position="189"/>
        <end position="201"/>
    </location>
</feature>
<gene>
    <name evidence="2" type="ORF">SCHCODRAFT_232348</name>
</gene>
<protein>
    <submittedName>
        <fullName evidence="2">Uncharacterized protein</fullName>
    </submittedName>
</protein>
<evidence type="ECO:0000313" key="2">
    <source>
        <dbReference type="EMBL" id="EFJ00915.1"/>
    </source>
</evidence>
<dbReference type="eggNOG" id="ENOG502RCCA">
    <property type="taxonomic scope" value="Eukaryota"/>
</dbReference>
<accession>D8PVT0</accession>
<proteinExistence type="predicted"/>
<feature type="region of interest" description="Disordered" evidence="1">
    <location>
        <begin position="33"/>
        <end position="80"/>
    </location>
</feature>
<dbReference type="OMA" id="RRQTPCS"/>
<dbReference type="EMBL" id="GL377303">
    <property type="protein sequence ID" value="EFJ00915.1"/>
    <property type="molecule type" value="Genomic_DNA"/>
</dbReference>
<feature type="region of interest" description="Disordered" evidence="1">
    <location>
        <begin position="140"/>
        <end position="166"/>
    </location>
</feature>
<feature type="region of interest" description="Disordered" evidence="1">
    <location>
        <begin position="182"/>
        <end position="215"/>
    </location>
</feature>
<dbReference type="GeneID" id="9595520"/>
<dbReference type="VEuPathDB" id="FungiDB:SCHCODRAFT_02695476"/>